<evidence type="ECO:0000313" key="10">
    <source>
        <dbReference type="Proteomes" id="UP000095283"/>
    </source>
</evidence>
<keyword evidence="4" id="KW-0067">ATP-binding</keyword>
<evidence type="ECO:0000256" key="3">
    <source>
        <dbReference type="ARBA" id="ARBA00022741"/>
    </source>
</evidence>
<dbReference type="GO" id="GO:0005524">
    <property type="term" value="F:ATP binding"/>
    <property type="evidence" value="ECO:0007669"/>
    <property type="project" value="UniProtKB-KW"/>
</dbReference>
<dbReference type="GO" id="GO:0005739">
    <property type="term" value="C:mitochondrion"/>
    <property type="evidence" value="ECO:0007669"/>
    <property type="project" value="TreeGrafter"/>
</dbReference>
<comment type="catalytic activity">
    <reaction evidence="8">
        <text>tRNA(Pro) + L-proline + ATP = L-prolyl-tRNA(Pro) + AMP + diphosphate</text>
        <dbReference type="Rhea" id="RHEA:14305"/>
        <dbReference type="Rhea" id="RHEA-COMP:9700"/>
        <dbReference type="Rhea" id="RHEA-COMP:9702"/>
        <dbReference type="ChEBI" id="CHEBI:30616"/>
        <dbReference type="ChEBI" id="CHEBI:33019"/>
        <dbReference type="ChEBI" id="CHEBI:60039"/>
        <dbReference type="ChEBI" id="CHEBI:78442"/>
        <dbReference type="ChEBI" id="CHEBI:78532"/>
        <dbReference type="ChEBI" id="CHEBI:456215"/>
        <dbReference type="EC" id="6.1.1.15"/>
    </reaction>
</comment>
<dbReference type="GO" id="GO:0004827">
    <property type="term" value="F:proline-tRNA ligase activity"/>
    <property type="evidence" value="ECO:0007669"/>
    <property type="project" value="UniProtKB-EC"/>
</dbReference>
<dbReference type="Gene3D" id="3.40.50.800">
    <property type="entry name" value="Anticodon-binding domain"/>
    <property type="match status" value="1"/>
</dbReference>
<proteinExistence type="predicted"/>
<dbReference type="InterPro" id="IPR050062">
    <property type="entry name" value="Pro-tRNA_synthetase"/>
</dbReference>
<evidence type="ECO:0000256" key="2">
    <source>
        <dbReference type="ARBA" id="ARBA00022598"/>
    </source>
</evidence>
<keyword evidence="3" id="KW-0547">Nucleotide-binding</keyword>
<dbReference type="Gene3D" id="3.30.930.10">
    <property type="entry name" value="Bira Bifunctional Protein, Domain 2"/>
    <property type="match status" value="1"/>
</dbReference>
<evidence type="ECO:0000256" key="1">
    <source>
        <dbReference type="ARBA" id="ARBA00012831"/>
    </source>
</evidence>
<accession>A0A1I7XRF5</accession>
<dbReference type="InterPro" id="IPR002316">
    <property type="entry name" value="Pro-tRNA-ligase_IIa"/>
</dbReference>
<dbReference type="SUPFAM" id="SSF55681">
    <property type="entry name" value="Class II aaRS and biotin synthetases"/>
    <property type="match status" value="1"/>
</dbReference>
<keyword evidence="2" id="KW-0436">Ligase</keyword>
<reference evidence="11" key="1">
    <citation type="submission" date="2016-11" db="UniProtKB">
        <authorList>
            <consortium name="WormBaseParasite"/>
        </authorList>
    </citation>
    <scope>IDENTIFICATION</scope>
</reference>
<dbReference type="Pfam" id="PF00587">
    <property type="entry name" value="tRNA-synt_2b"/>
    <property type="match status" value="1"/>
</dbReference>
<evidence type="ECO:0000259" key="9">
    <source>
        <dbReference type="PROSITE" id="PS50862"/>
    </source>
</evidence>
<dbReference type="WBParaSite" id="Hba_20071">
    <property type="protein sequence ID" value="Hba_20071"/>
    <property type="gene ID" value="Hba_20071"/>
</dbReference>
<dbReference type="InterPro" id="IPR036621">
    <property type="entry name" value="Anticodon-bd_dom_sf"/>
</dbReference>
<evidence type="ECO:0000313" key="11">
    <source>
        <dbReference type="WBParaSite" id="Hba_20071"/>
    </source>
</evidence>
<organism evidence="10 11">
    <name type="scientific">Heterorhabditis bacteriophora</name>
    <name type="common">Entomopathogenic nematode worm</name>
    <dbReference type="NCBI Taxonomy" id="37862"/>
    <lineage>
        <taxon>Eukaryota</taxon>
        <taxon>Metazoa</taxon>
        <taxon>Ecdysozoa</taxon>
        <taxon>Nematoda</taxon>
        <taxon>Chromadorea</taxon>
        <taxon>Rhabditida</taxon>
        <taxon>Rhabditina</taxon>
        <taxon>Rhabditomorpha</taxon>
        <taxon>Strongyloidea</taxon>
        <taxon>Heterorhabditidae</taxon>
        <taxon>Heterorhabditis</taxon>
    </lineage>
</organism>
<name>A0A1I7XRF5_HETBA</name>
<dbReference type="PRINTS" id="PR01046">
    <property type="entry name" value="TRNASYNTHPRO"/>
</dbReference>
<evidence type="ECO:0000256" key="8">
    <source>
        <dbReference type="ARBA" id="ARBA00047671"/>
    </source>
</evidence>
<evidence type="ECO:0000256" key="6">
    <source>
        <dbReference type="ARBA" id="ARBA00023146"/>
    </source>
</evidence>
<dbReference type="InterPro" id="IPR006195">
    <property type="entry name" value="aa-tRNA-synth_II"/>
</dbReference>
<sequence>MVIFKASKFILNGITPSPSKSLAQKLLLYHGFIHPVGRGLYSMLPLGQRVIEKLSRLIDNELEVIGALKVSMPILGPRELWEKTNRWSDMGSELMHTCDRTGADMCLQPTAEEMCTQLVAQLPKFKTSHYPLMIYQTTEKFRDEMNPRFGLIRARQFLMKDLYSFDLSESKANQTYELVSNTYEKILKDKLHLEIFRVNADSGVHGDRLSHEYHLRNSLDEDRIQFWTKYSEVLRAVHNGNKPLEMCCFGIGVTRYDSYIKGFPISITIMIITNRIKHKSGEYDVRLLPAAIEALSPLSNTAIRLPKAIAPFDIAVIVTKSLLSNVLVEMVLSTMERRLEGGVLLDDRVEINVGKRLKLLGQLGIPRIVVIGNTTNRTINEVPRMEYFTTEYNSEKLLNKGELSLNELIQVSD</sequence>
<dbReference type="PANTHER" id="PTHR42753:SF2">
    <property type="entry name" value="PROLINE--TRNA LIGASE"/>
    <property type="match status" value="1"/>
</dbReference>
<dbReference type="PANTHER" id="PTHR42753">
    <property type="entry name" value="MITOCHONDRIAL RIBOSOME PROTEIN L39/PROLYL-TRNA LIGASE FAMILY MEMBER"/>
    <property type="match status" value="1"/>
</dbReference>
<evidence type="ECO:0000256" key="4">
    <source>
        <dbReference type="ARBA" id="ARBA00022840"/>
    </source>
</evidence>
<dbReference type="InterPro" id="IPR002314">
    <property type="entry name" value="aa-tRNA-synt_IIb"/>
</dbReference>
<keyword evidence="10" id="KW-1185">Reference proteome</keyword>
<dbReference type="PROSITE" id="PS50862">
    <property type="entry name" value="AA_TRNA_LIGASE_II"/>
    <property type="match status" value="1"/>
</dbReference>
<keyword evidence="5" id="KW-0648">Protein biosynthesis</keyword>
<protein>
    <recommendedName>
        <fullName evidence="1">proline--tRNA ligase</fullName>
        <ecNumber evidence="1">6.1.1.15</ecNumber>
    </recommendedName>
    <alternativeName>
        <fullName evidence="7">Prolyl-tRNA synthetase</fullName>
    </alternativeName>
</protein>
<dbReference type="Proteomes" id="UP000095283">
    <property type="component" value="Unplaced"/>
</dbReference>
<dbReference type="AlphaFoldDB" id="A0A1I7XRF5"/>
<dbReference type="InterPro" id="IPR045864">
    <property type="entry name" value="aa-tRNA-synth_II/BPL/LPL"/>
</dbReference>
<dbReference type="SUPFAM" id="SSF52954">
    <property type="entry name" value="Class II aaRS ABD-related"/>
    <property type="match status" value="1"/>
</dbReference>
<evidence type="ECO:0000256" key="7">
    <source>
        <dbReference type="ARBA" id="ARBA00029731"/>
    </source>
</evidence>
<evidence type="ECO:0000256" key="5">
    <source>
        <dbReference type="ARBA" id="ARBA00022917"/>
    </source>
</evidence>
<keyword evidence="6" id="KW-0030">Aminoacyl-tRNA synthetase</keyword>
<dbReference type="GO" id="GO:0006433">
    <property type="term" value="P:prolyl-tRNA aminoacylation"/>
    <property type="evidence" value="ECO:0007669"/>
    <property type="project" value="InterPro"/>
</dbReference>
<feature type="domain" description="Aminoacyl-transfer RNA synthetases class-II family profile" evidence="9">
    <location>
        <begin position="18"/>
        <end position="371"/>
    </location>
</feature>
<dbReference type="EC" id="6.1.1.15" evidence="1"/>